<evidence type="ECO:0000256" key="6">
    <source>
        <dbReference type="SAM" id="MobiDB-lite"/>
    </source>
</evidence>
<keyword evidence="5" id="KW-0067">ATP-binding</keyword>
<keyword evidence="2" id="KW-0808">Transferase</keyword>
<dbReference type="PROSITE" id="PS00108">
    <property type="entry name" value="PROTEIN_KINASE_ST"/>
    <property type="match status" value="1"/>
</dbReference>
<feature type="compositionally biased region" description="Basic and acidic residues" evidence="6">
    <location>
        <begin position="615"/>
        <end position="626"/>
    </location>
</feature>
<feature type="region of interest" description="Disordered" evidence="6">
    <location>
        <begin position="128"/>
        <end position="177"/>
    </location>
</feature>
<dbReference type="GO" id="GO:0005524">
    <property type="term" value="F:ATP binding"/>
    <property type="evidence" value="ECO:0007669"/>
    <property type="project" value="UniProtKB-KW"/>
</dbReference>
<dbReference type="Gene3D" id="3.30.200.20">
    <property type="entry name" value="Phosphorylase Kinase, domain 1"/>
    <property type="match status" value="1"/>
</dbReference>
<dbReference type="Gene3D" id="1.10.510.10">
    <property type="entry name" value="Transferase(Phosphotransferase) domain 1"/>
    <property type="match status" value="1"/>
</dbReference>
<dbReference type="InterPro" id="IPR050494">
    <property type="entry name" value="Ser_Thr_dual-spec_kinase"/>
</dbReference>
<dbReference type="Pfam" id="PF00069">
    <property type="entry name" value="Pkinase"/>
    <property type="match status" value="1"/>
</dbReference>
<comment type="caution">
    <text evidence="8">The sequence shown here is derived from an EMBL/GenBank/DDBJ whole genome shotgun (WGS) entry which is preliminary data.</text>
</comment>
<feature type="compositionally biased region" description="Basic and acidic residues" evidence="6">
    <location>
        <begin position="140"/>
        <end position="174"/>
    </location>
</feature>
<keyword evidence="4" id="KW-0418">Kinase</keyword>
<feature type="region of interest" description="Disordered" evidence="6">
    <location>
        <begin position="553"/>
        <end position="668"/>
    </location>
</feature>
<proteinExistence type="predicted"/>
<dbReference type="SUPFAM" id="SSF56112">
    <property type="entry name" value="Protein kinase-like (PK-like)"/>
    <property type="match status" value="1"/>
</dbReference>
<dbReference type="PROSITE" id="PS50011">
    <property type="entry name" value="PROTEIN_KINASE_DOM"/>
    <property type="match status" value="1"/>
</dbReference>
<gene>
    <name evidence="8" type="ORF">AB1Y20_017668</name>
</gene>
<dbReference type="Proteomes" id="UP001515480">
    <property type="component" value="Unassembled WGS sequence"/>
</dbReference>
<evidence type="ECO:0000256" key="5">
    <source>
        <dbReference type="ARBA" id="ARBA00022840"/>
    </source>
</evidence>
<evidence type="ECO:0000256" key="2">
    <source>
        <dbReference type="ARBA" id="ARBA00022679"/>
    </source>
</evidence>
<evidence type="ECO:0000259" key="7">
    <source>
        <dbReference type="PROSITE" id="PS50011"/>
    </source>
</evidence>
<keyword evidence="3" id="KW-0547">Nucleotide-binding</keyword>
<protein>
    <recommendedName>
        <fullName evidence="7">Protein kinase domain-containing protein</fullName>
    </recommendedName>
</protein>
<organism evidence="8 9">
    <name type="scientific">Prymnesium parvum</name>
    <name type="common">Toxic golden alga</name>
    <dbReference type="NCBI Taxonomy" id="97485"/>
    <lineage>
        <taxon>Eukaryota</taxon>
        <taxon>Haptista</taxon>
        <taxon>Haptophyta</taxon>
        <taxon>Prymnesiophyceae</taxon>
        <taxon>Prymnesiales</taxon>
        <taxon>Prymnesiaceae</taxon>
        <taxon>Prymnesium</taxon>
    </lineage>
</organism>
<dbReference type="InterPro" id="IPR011009">
    <property type="entry name" value="Kinase-like_dom_sf"/>
</dbReference>
<evidence type="ECO:0000313" key="8">
    <source>
        <dbReference type="EMBL" id="KAL1522692.1"/>
    </source>
</evidence>
<accession>A0AB34JP28</accession>
<feature type="domain" description="Protein kinase" evidence="7">
    <location>
        <begin position="216"/>
        <end position="527"/>
    </location>
</feature>
<dbReference type="InterPro" id="IPR008271">
    <property type="entry name" value="Ser/Thr_kinase_AS"/>
</dbReference>
<dbReference type="EMBL" id="JBGBPQ010000006">
    <property type="protein sequence ID" value="KAL1522692.1"/>
    <property type="molecule type" value="Genomic_DNA"/>
</dbReference>
<evidence type="ECO:0000256" key="3">
    <source>
        <dbReference type="ARBA" id="ARBA00022741"/>
    </source>
</evidence>
<name>A0AB34JP28_PRYPA</name>
<dbReference type="PANTHER" id="PTHR24058">
    <property type="entry name" value="DUAL SPECIFICITY PROTEIN KINASE"/>
    <property type="match status" value="1"/>
</dbReference>
<keyword evidence="1" id="KW-0723">Serine/threonine-protein kinase</keyword>
<sequence>MHSPGLQSPALKKELPELVTSNLQQCALVILDFLQSKCLFAVERALRLELEMDANCKISDNSSSVERRNLWTSKLENLLDAVIPLPSPISEQQPTGAIRDLTPTTARPAALDQAEENIAAGSCAQIMRNAPSSKQKKRPKLFELKPSLNREDNDAARRRRSRDPMSRVVFHEPPEPPGRQGLVRISLPVLYNPDCNGLEDDAELGLDVGTVLIDRYRIVSHIGKGSFSRVVQAYDLKEKLMVGIKVLRNDKDCFDQGVGEIRLLSLLAQSDTEGSMPLLKMLDFFYYKEHLLIVTELLRDSLYNFYRYLSSADTSDALYSYFSMPTLAKLSYQMLKALQFIHELGICHCDVKPENICMVSASRNKFKLIDFGAATLEYDYRNSYVQSRWYRAPEVMLGLPWDEKVDVWSLGCVLVELVVGRPIFYGPAVEYVLAAQTAVLGDIPDRMMRASSLTRMYYTPDRQLYTVDPQGYPNGVYLIQPMHTSLKELLGSFPHVDNDFIDFVGRLLQFDPARRLSSSEAFDHPWVQAQAEGDQEKNFRMSDLRVSGFRHSELVPSQNASPNGSRDCTPVIPRGPSQVDSLRHSSLSNKDEGSFGAKTGGPGVPEDFRNQLASDRSRSSGTDFRRRLVRILTPGAALRKGSEVEDPQTSPDKGTLPGNAPQRPKKLF</sequence>
<dbReference type="AlphaFoldDB" id="A0AB34JP28"/>
<feature type="compositionally biased region" description="Polar residues" evidence="6">
    <location>
        <begin position="578"/>
        <end position="588"/>
    </location>
</feature>
<evidence type="ECO:0000256" key="4">
    <source>
        <dbReference type="ARBA" id="ARBA00022777"/>
    </source>
</evidence>
<keyword evidence="9" id="KW-1185">Reference proteome</keyword>
<dbReference type="InterPro" id="IPR000719">
    <property type="entry name" value="Prot_kinase_dom"/>
</dbReference>
<evidence type="ECO:0000313" key="9">
    <source>
        <dbReference type="Proteomes" id="UP001515480"/>
    </source>
</evidence>
<dbReference type="SMART" id="SM00220">
    <property type="entry name" value="S_TKc"/>
    <property type="match status" value="1"/>
</dbReference>
<dbReference type="GO" id="GO:0004674">
    <property type="term" value="F:protein serine/threonine kinase activity"/>
    <property type="evidence" value="ECO:0007669"/>
    <property type="project" value="UniProtKB-KW"/>
</dbReference>
<evidence type="ECO:0000256" key="1">
    <source>
        <dbReference type="ARBA" id="ARBA00022527"/>
    </source>
</evidence>
<reference evidence="8 9" key="1">
    <citation type="journal article" date="2024" name="Science">
        <title>Giant polyketide synthase enzymes in the biosynthesis of giant marine polyether toxins.</title>
        <authorList>
            <person name="Fallon T.R."/>
            <person name="Shende V.V."/>
            <person name="Wierzbicki I.H."/>
            <person name="Pendleton A.L."/>
            <person name="Watervoot N.F."/>
            <person name="Auber R.P."/>
            <person name="Gonzalez D.J."/>
            <person name="Wisecaver J.H."/>
            <person name="Moore B.S."/>
        </authorList>
    </citation>
    <scope>NUCLEOTIDE SEQUENCE [LARGE SCALE GENOMIC DNA]</scope>
    <source>
        <strain evidence="8 9">12B1</strain>
    </source>
</reference>
<dbReference type="PANTHER" id="PTHR24058:SF124">
    <property type="entry name" value="PROTEIN KINASE SUPERFAMILY PROTEIN"/>
    <property type="match status" value="1"/>
</dbReference>
<feature type="compositionally biased region" description="Polar residues" evidence="6">
    <location>
        <begin position="555"/>
        <end position="566"/>
    </location>
</feature>